<keyword evidence="3" id="KW-1185">Reference proteome</keyword>
<dbReference type="EMBL" id="LAQU01000031">
    <property type="protein sequence ID" value="KKB61795.1"/>
    <property type="molecule type" value="Genomic_DNA"/>
</dbReference>
<gene>
    <name evidence="2" type="ORF">WM40_20975</name>
</gene>
<dbReference type="Pfam" id="PF01527">
    <property type="entry name" value="HTH_Tnp_1"/>
    <property type="match status" value="1"/>
</dbReference>
<dbReference type="InterPro" id="IPR009057">
    <property type="entry name" value="Homeodomain-like_sf"/>
</dbReference>
<comment type="caution">
    <text evidence="2">The sequence shown here is derived from an EMBL/GenBank/DDBJ whole genome shotgun (WGS) entry which is preliminary data.</text>
</comment>
<evidence type="ECO:0000313" key="2">
    <source>
        <dbReference type="EMBL" id="KKB61795.1"/>
    </source>
</evidence>
<dbReference type="Proteomes" id="UP000033618">
    <property type="component" value="Unassembled WGS sequence"/>
</dbReference>
<dbReference type="GO" id="GO:0006313">
    <property type="term" value="P:DNA transposition"/>
    <property type="evidence" value="ECO:0007669"/>
    <property type="project" value="InterPro"/>
</dbReference>
<evidence type="ECO:0000256" key="1">
    <source>
        <dbReference type="SAM" id="MobiDB-lite"/>
    </source>
</evidence>
<dbReference type="RefSeq" id="WP_046153876.1">
    <property type="nucleotide sequence ID" value="NZ_CADFGU010000012.1"/>
</dbReference>
<evidence type="ECO:0008006" key="4">
    <source>
        <dbReference type="Google" id="ProtNLM"/>
    </source>
</evidence>
<reference evidence="2 3" key="1">
    <citation type="submission" date="2015-03" db="EMBL/GenBank/DDBJ databases">
        <title>Draft Genome Sequence of Burkholderia andropogonis type strain ICMP2807, isolated from Sorghum bicolor.</title>
        <authorList>
            <person name="Lopes-Santos L."/>
            <person name="Castro D.B."/>
            <person name="Ottoboni L.M."/>
            <person name="Park D."/>
            <person name="Weirc B.S."/>
            <person name="Destefano S.A."/>
        </authorList>
    </citation>
    <scope>NUCLEOTIDE SEQUENCE [LARGE SCALE GENOMIC DNA]</scope>
    <source>
        <strain evidence="2 3">ICMP2807</strain>
    </source>
</reference>
<feature type="compositionally biased region" description="Polar residues" evidence="1">
    <location>
        <begin position="98"/>
        <end position="107"/>
    </location>
</feature>
<feature type="compositionally biased region" description="Basic and acidic residues" evidence="1">
    <location>
        <begin position="79"/>
        <end position="91"/>
    </location>
</feature>
<dbReference type="OrthoDB" id="9800877at2"/>
<dbReference type="PATRIC" id="fig|28092.6.peg.4937"/>
<dbReference type="STRING" id="28092.WM40_20975"/>
<dbReference type="GO" id="GO:0004803">
    <property type="term" value="F:transposase activity"/>
    <property type="evidence" value="ECO:0007669"/>
    <property type="project" value="InterPro"/>
</dbReference>
<dbReference type="SUPFAM" id="SSF46689">
    <property type="entry name" value="Homeodomain-like"/>
    <property type="match status" value="1"/>
</dbReference>
<protein>
    <recommendedName>
        <fullName evidence="4">Transposase</fullName>
    </recommendedName>
</protein>
<proteinExistence type="predicted"/>
<sequence length="175" mass="19434">MTHNDSELRVLHRRRDGRRRYDESSKLELIKAALRPGVSVARIAQEHAVNANLLRKWINKYLMERERSAWPIDAQTPREAVEPKAQTRDPNDVVPEPLQQQRQTASSPAFARVISSLESLRAQSMASRAMPPVPIGLHVRLANGVQLEVGKASIEALATIVQMLGSLPCSGSTTD</sequence>
<accession>A0A0F5JVU9</accession>
<feature type="region of interest" description="Disordered" evidence="1">
    <location>
        <begin position="73"/>
        <end position="107"/>
    </location>
</feature>
<organism evidence="2 3">
    <name type="scientific">Robbsia andropogonis</name>
    <dbReference type="NCBI Taxonomy" id="28092"/>
    <lineage>
        <taxon>Bacteria</taxon>
        <taxon>Pseudomonadati</taxon>
        <taxon>Pseudomonadota</taxon>
        <taxon>Betaproteobacteria</taxon>
        <taxon>Burkholderiales</taxon>
        <taxon>Burkholderiaceae</taxon>
        <taxon>Robbsia</taxon>
    </lineage>
</organism>
<name>A0A0F5JVU9_9BURK</name>
<dbReference type="InterPro" id="IPR002514">
    <property type="entry name" value="Transposase_8"/>
</dbReference>
<evidence type="ECO:0000313" key="3">
    <source>
        <dbReference type="Proteomes" id="UP000033618"/>
    </source>
</evidence>
<dbReference type="AlphaFoldDB" id="A0A0F5JVU9"/>
<dbReference type="GO" id="GO:0003677">
    <property type="term" value="F:DNA binding"/>
    <property type="evidence" value="ECO:0007669"/>
    <property type="project" value="InterPro"/>
</dbReference>